<dbReference type="SUPFAM" id="SSF88713">
    <property type="entry name" value="Glycoside hydrolase/deacetylase"/>
    <property type="match status" value="1"/>
</dbReference>
<feature type="domain" description="NodB homology" evidence="3">
    <location>
        <begin position="57"/>
        <end position="312"/>
    </location>
</feature>
<dbReference type="EMBL" id="JAQGEF010000030">
    <property type="protein sequence ID" value="MDA3616427.1"/>
    <property type="molecule type" value="Genomic_DNA"/>
</dbReference>
<evidence type="ECO:0000313" key="4">
    <source>
        <dbReference type="EMBL" id="MDA3616427.1"/>
    </source>
</evidence>
<gene>
    <name evidence="4" type="ORF">O3P16_16565</name>
</gene>
<comment type="caution">
    <text evidence="4">The sequence shown here is derived from an EMBL/GenBank/DDBJ whole genome shotgun (WGS) entry which is preliminary data.</text>
</comment>
<evidence type="ECO:0000313" key="5">
    <source>
        <dbReference type="Proteomes" id="UP001210231"/>
    </source>
</evidence>
<organism evidence="4 5">
    <name type="scientific">Polluticaenibacter yanchengensis</name>
    <dbReference type="NCBI Taxonomy" id="3014562"/>
    <lineage>
        <taxon>Bacteria</taxon>
        <taxon>Pseudomonadati</taxon>
        <taxon>Bacteroidota</taxon>
        <taxon>Chitinophagia</taxon>
        <taxon>Chitinophagales</taxon>
        <taxon>Chitinophagaceae</taxon>
        <taxon>Polluticaenibacter</taxon>
    </lineage>
</organism>
<evidence type="ECO:0000256" key="2">
    <source>
        <dbReference type="ARBA" id="ARBA00022729"/>
    </source>
</evidence>
<keyword evidence="2" id="KW-0732">Signal</keyword>
<dbReference type="PROSITE" id="PS51677">
    <property type="entry name" value="NODB"/>
    <property type="match status" value="1"/>
</dbReference>
<dbReference type="PANTHER" id="PTHR34216">
    <property type="match status" value="1"/>
</dbReference>
<dbReference type="PANTHER" id="PTHR34216:SF3">
    <property type="entry name" value="POLY-BETA-1,6-N-ACETYL-D-GLUCOSAMINE N-DEACETYLASE"/>
    <property type="match status" value="1"/>
</dbReference>
<reference evidence="4 5" key="1">
    <citation type="submission" date="2022-12" db="EMBL/GenBank/DDBJ databases">
        <title>Chitinophagaceae gen. sp. nov., a new member of the family Chitinophagaceae, isolated from soil in a chemical factory.</title>
        <authorList>
            <person name="Ke Z."/>
        </authorList>
    </citation>
    <scope>NUCLEOTIDE SEQUENCE [LARGE SCALE GENOMIC DNA]</scope>
    <source>
        <strain evidence="4 5">LY-5</strain>
    </source>
</reference>
<dbReference type="Proteomes" id="UP001210231">
    <property type="component" value="Unassembled WGS sequence"/>
</dbReference>
<sequence length="312" mass="35979">MKAIMYHYVRPFNPDLPGLNHLHIDDFRKQLDYFEENFGFVSKEDFANAFVSGKVPDGVILTFDDGLKCHYDYVLPELKARGLWGFFFITTGIYETKQLLGVHKIHMLLAASDHKKIYDQLQEIVTPEMLSDKGMDGFTTSYSLLTDNEYSMEVKRTLNFYIAYEYRNAVIEQLLSLNGLTHYNSVADFYVDHTEIKALHDAGMMVGSHTVNHFVMSKLSPGEQVIEIRDSMKYLESICQDIPYRSFCYPYGGAHTFTPETELILADNDYKMAFSIEHKDIHAADVLSRPFALPRYDCNTYPYGQVRKSLVQ</sequence>
<dbReference type="Pfam" id="PF01522">
    <property type="entry name" value="Polysacc_deac_1"/>
    <property type="match status" value="1"/>
</dbReference>
<keyword evidence="5" id="KW-1185">Reference proteome</keyword>
<name>A0ABT4UNJ9_9BACT</name>
<dbReference type="RefSeq" id="WP_407032756.1">
    <property type="nucleotide sequence ID" value="NZ_JAQGEF010000030.1"/>
</dbReference>
<dbReference type="InterPro" id="IPR011330">
    <property type="entry name" value="Glyco_hydro/deAcase_b/a-brl"/>
</dbReference>
<proteinExistence type="predicted"/>
<comment type="subcellular location">
    <subcellularLocation>
        <location evidence="1">Secreted</location>
    </subcellularLocation>
</comment>
<evidence type="ECO:0000256" key="1">
    <source>
        <dbReference type="ARBA" id="ARBA00004613"/>
    </source>
</evidence>
<evidence type="ECO:0000259" key="3">
    <source>
        <dbReference type="PROSITE" id="PS51677"/>
    </source>
</evidence>
<dbReference type="Gene3D" id="3.20.20.370">
    <property type="entry name" value="Glycoside hydrolase/deacetylase"/>
    <property type="match status" value="1"/>
</dbReference>
<dbReference type="InterPro" id="IPR051398">
    <property type="entry name" value="Polysacch_Deacetylase"/>
</dbReference>
<protein>
    <submittedName>
        <fullName evidence="4">Polysaccharide deacetylase family protein</fullName>
    </submittedName>
</protein>
<dbReference type="InterPro" id="IPR002509">
    <property type="entry name" value="NODB_dom"/>
</dbReference>
<accession>A0ABT4UNJ9</accession>